<dbReference type="Pfam" id="PF07738">
    <property type="entry name" value="Sad1_UNC"/>
    <property type="match status" value="1"/>
</dbReference>
<keyword evidence="2" id="KW-0812">Transmembrane</keyword>
<dbReference type="InterPro" id="IPR045119">
    <property type="entry name" value="SUN1-5"/>
</dbReference>
<dbReference type="AlphaFoldDB" id="A0AAE0DLI2"/>
<evidence type="ECO:0000256" key="4">
    <source>
        <dbReference type="ARBA" id="ARBA00023136"/>
    </source>
</evidence>
<dbReference type="EMBL" id="JASNWA010000006">
    <property type="protein sequence ID" value="KAK3174344.1"/>
    <property type="molecule type" value="Genomic_DNA"/>
</dbReference>
<feature type="region of interest" description="Disordered" evidence="5">
    <location>
        <begin position="104"/>
        <end position="136"/>
    </location>
</feature>
<evidence type="ECO:0000313" key="8">
    <source>
        <dbReference type="Proteomes" id="UP001276659"/>
    </source>
</evidence>
<dbReference type="Proteomes" id="UP001276659">
    <property type="component" value="Unassembled WGS sequence"/>
</dbReference>
<organism evidence="7 8">
    <name type="scientific">Lepraria neglecta</name>
    <dbReference type="NCBI Taxonomy" id="209136"/>
    <lineage>
        <taxon>Eukaryota</taxon>
        <taxon>Fungi</taxon>
        <taxon>Dikarya</taxon>
        <taxon>Ascomycota</taxon>
        <taxon>Pezizomycotina</taxon>
        <taxon>Lecanoromycetes</taxon>
        <taxon>OSLEUM clade</taxon>
        <taxon>Lecanoromycetidae</taxon>
        <taxon>Lecanorales</taxon>
        <taxon>Lecanorineae</taxon>
        <taxon>Stereocaulaceae</taxon>
        <taxon>Lepraria</taxon>
    </lineage>
</organism>
<name>A0AAE0DLI2_9LECA</name>
<dbReference type="PROSITE" id="PS51469">
    <property type="entry name" value="SUN"/>
    <property type="match status" value="1"/>
</dbReference>
<sequence>MPTTGNARMTRSASKARSAHSDAGVAATPSRPAAPKRGRGPGSHRAASPAAPVVPDEEDKPDVVTKNNRGYGTRGKPGQVQGLSAQTAMGGALDGIANAVNNAEATQDQPHANPNGLDRVDEEDEDESPSVNTQRQQSIVRATPLIVESAPRPSMFSLRYWAPRYGYDPAFPVREPSQIGANDRMVGYLQFGESVHSRHPVYVPHLPFSESGVIVKSLLCVILGLVMWSLFLGPSFLGSQVSSLIPNGTHQHLPFDPAYEYNFGRLNIRIGKLENHLQKLQLGSQSFNPTPKHQVNWFTPGFGATIDAHLSSPTAAVCDPTWSLYPWNWFFGRTCPEFPLSPPQMMALQAWDDPTFDRWCAPRSGGKLQLTVDLDRPIAPTELIVEYAAKDASPAGSMGAAPKEVELWIQIGDENVRTTVTDAIDRMWPGFLEDSSPQGKELPVEQTLGFDWIPVGRWIYNIYEDDNIQAFKIPIPLRDYGVETLKIAMRVNSNWGNVDFTCVSRFRLHGDDTSGLIEALEEDPRLVKAA</sequence>
<comment type="caution">
    <text evidence="7">The sequence shown here is derived from an EMBL/GenBank/DDBJ whole genome shotgun (WGS) entry which is preliminary data.</text>
</comment>
<comment type="subcellular location">
    <subcellularLocation>
        <location evidence="1">Membrane</location>
    </subcellularLocation>
</comment>
<protein>
    <recommendedName>
        <fullName evidence="6">SUN domain-containing protein</fullName>
    </recommendedName>
</protein>
<feature type="region of interest" description="Disordered" evidence="5">
    <location>
        <begin position="1"/>
        <end position="82"/>
    </location>
</feature>
<evidence type="ECO:0000256" key="2">
    <source>
        <dbReference type="ARBA" id="ARBA00022692"/>
    </source>
</evidence>
<dbReference type="InterPro" id="IPR012919">
    <property type="entry name" value="SUN_dom"/>
</dbReference>
<dbReference type="GO" id="GO:0043495">
    <property type="term" value="F:protein-membrane adaptor activity"/>
    <property type="evidence" value="ECO:0007669"/>
    <property type="project" value="TreeGrafter"/>
</dbReference>
<gene>
    <name evidence="7" type="ORF">OEA41_001588</name>
</gene>
<feature type="domain" description="SUN" evidence="6">
    <location>
        <begin position="303"/>
        <end position="513"/>
    </location>
</feature>
<evidence type="ECO:0000256" key="5">
    <source>
        <dbReference type="SAM" id="MobiDB-lite"/>
    </source>
</evidence>
<dbReference type="PANTHER" id="PTHR12911:SF8">
    <property type="entry name" value="KLAROID PROTEIN-RELATED"/>
    <property type="match status" value="1"/>
</dbReference>
<feature type="compositionally biased region" description="Polar residues" evidence="5">
    <location>
        <begin position="1"/>
        <end position="15"/>
    </location>
</feature>
<keyword evidence="3" id="KW-1133">Transmembrane helix</keyword>
<dbReference type="PANTHER" id="PTHR12911">
    <property type="entry name" value="SAD1/UNC-84-LIKE PROTEIN-RELATED"/>
    <property type="match status" value="1"/>
</dbReference>
<accession>A0AAE0DLI2</accession>
<reference evidence="7" key="1">
    <citation type="submission" date="2022-11" db="EMBL/GenBank/DDBJ databases">
        <title>Chromosomal genome sequence assembly and mating type (MAT) locus characterization of the leprose asexual lichenized fungus Lepraria neglecta (Nyl.) Erichsen.</title>
        <authorList>
            <person name="Allen J.L."/>
            <person name="Pfeffer B."/>
        </authorList>
    </citation>
    <scope>NUCLEOTIDE SEQUENCE</scope>
    <source>
        <strain evidence="7">Allen 5258</strain>
    </source>
</reference>
<dbReference type="GO" id="GO:0034993">
    <property type="term" value="C:meiotic nuclear membrane microtubule tethering complex"/>
    <property type="evidence" value="ECO:0007669"/>
    <property type="project" value="TreeGrafter"/>
</dbReference>
<dbReference type="Gene3D" id="2.60.120.260">
    <property type="entry name" value="Galactose-binding domain-like"/>
    <property type="match status" value="1"/>
</dbReference>
<evidence type="ECO:0000256" key="3">
    <source>
        <dbReference type="ARBA" id="ARBA00022989"/>
    </source>
</evidence>
<evidence type="ECO:0000259" key="6">
    <source>
        <dbReference type="PROSITE" id="PS51469"/>
    </source>
</evidence>
<proteinExistence type="predicted"/>
<evidence type="ECO:0000313" key="7">
    <source>
        <dbReference type="EMBL" id="KAK3174344.1"/>
    </source>
</evidence>
<keyword evidence="4" id="KW-0472">Membrane</keyword>
<keyword evidence="8" id="KW-1185">Reference proteome</keyword>
<evidence type="ECO:0000256" key="1">
    <source>
        <dbReference type="ARBA" id="ARBA00004370"/>
    </source>
</evidence>